<dbReference type="SUPFAM" id="SSF52402">
    <property type="entry name" value="Adenine nucleotide alpha hydrolases-like"/>
    <property type="match status" value="1"/>
</dbReference>
<evidence type="ECO:0000256" key="7">
    <source>
        <dbReference type="ARBA" id="ARBA00023157"/>
    </source>
</evidence>
<evidence type="ECO:0000313" key="12">
    <source>
        <dbReference type="EMBL" id="AKJ64924.1"/>
    </source>
</evidence>
<dbReference type="InterPro" id="IPR004506">
    <property type="entry name" value="MnmA-like"/>
</dbReference>
<comment type="catalytic activity">
    <reaction evidence="8 9">
        <text>S-sulfanyl-L-cysteinyl-[protein] + uridine(34) in tRNA + AH2 + ATP = 2-thiouridine(34) in tRNA + L-cysteinyl-[protein] + A + AMP + diphosphate + H(+)</text>
        <dbReference type="Rhea" id="RHEA:47032"/>
        <dbReference type="Rhea" id="RHEA-COMP:10131"/>
        <dbReference type="Rhea" id="RHEA-COMP:11726"/>
        <dbReference type="Rhea" id="RHEA-COMP:11727"/>
        <dbReference type="Rhea" id="RHEA-COMP:11728"/>
        <dbReference type="ChEBI" id="CHEBI:13193"/>
        <dbReference type="ChEBI" id="CHEBI:15378"/>
        <dbReference type="ChEBI" id="CHEBI:17499"/>
        <dbReference type="ChEBI" id="CHEBI:29950"/>
        <dbReference type="ChEBI" id="CHEBI:30616"/>
        <dbReference type="ChEBI" id="CHEBI:33019"/>
        <dbReference type="ChEBI" id="CHEBI:61963"/>
        <dbReference type="ChEBI" id="CHEBI:65315"/>
        <dbReference type="ChEBI" id="CHEBI:87170"/>
        <dbReference type="ChEBI" id="CHEBI:456215"/>
        <dbReference type="EC" id="2.8.1.13"/>
    </reaction>
</comment>
<dbReference type="Gene3D" id="2.40.30.10">
    <property type="entry name" value="Translation factors"/>
    <property type="match status" value="1"/>
</dbReference>
<reference evidence="12 13" key="2">
    <citation type="journal article" date="2016" name="ISME J.">
        <title>Characterization of the first cultured representative of Verrucomicrobia subdivision 5 indicates the proposal of a novel phylum.</title>
        <authorList>
            <person name="Spring S."/>
            <person name="Bunk B."/>
            <person name="Sproer C."/>
            <person name="Schumann P."/>
            <person name="Rohde M."/>
            <person name="Tindall B.J."/>
            <person name="Klenk H.P."/>
        </authorList>
    </citation>
    <scope>NUCLEOTIDE SEQUENCE [LARGE SCALE GENOMIC DNA]</scope>
    <source>
        <strain evidence="12 13">L21-Fru-AB</strain>
    </source>
</reference>
<keyword evidence="5 9" id="KW-0067">ATP-binding</keyword>
<evidence type="ECO:0000256" key="6">
    <source>
        <dbReference type="ARBA" id="ARBA00022884"/>
    </source>
</evidence>
<dbReference type="GO" id="GO:0103016">
    <property type="term" value="F:tRNA-uridine 2-sulfurtransferase activity"/>
    <property type="evidence" value="ECO:0007669"/>
    <property type="project" value="UniProtKB-EC"/>
</dbReference>
<evidence type="ECO:0000259" key="11">
    <source>
        <dbReference type="Pfam" id="PF20259"/>
    </source>
</evidence>
<dbReference type="PATRIC" id="fig|1609981.3.peg.1751"/>
<dbReference type="RefSeq" id="WP_052882205.1">
    <property type="nucleotide sequence ID" value="NZ_CP010904.1"/>
</dbReference>
<accession>A0A0G3ELB8</accession>
<dbReference type="AlphaFoldDB" id="A0A0G3ELB8"/>
<keyword evidence="9" id="KW-0963">Cytoplasm</keyword>
<dbReference type="InterPro" id="IPR023382">
    <property type="entry name" value="MnmA-like_central_sf"/>
</dbReference>
<feature type="binding site" evidence="9">
    <location>
        <begin position="11"/>
        <end position="18"/>
    </location>
    <ligand>
        <name>ATP</name>
        <dbReference type="ChEBI" id="CHEBI:30616"/>
    </ligand>
</feature>
<evidence type="ECO:0000256" key="8">
    <source>
        <dbReference type="ARBA" id="ARBA00051542"/>
    </source>
</evidence>
<dbReference type="EMBL" id="CP010904">
    <property type="protein sequence ID" value="AKJ64924.1"/>
    <property type="molecule type" value="Genomic_DNA"/>
</dbReference>
<evidence type="ECO:0000256" key="9">
    <source>
        <dbReference type="HAMAP-Rule" id="MF_00144"/>
    </source>
</evidence>
<feature type="active site" description="Cysteine persulfide intermediate" evidence="9">
    <location>
        <position position="193"/>
    </location>
</feature>
<keyword evidence="13" id="KW-1185">Reference proteome</keyword>
<dbReference type="Gene3D" id="3.40.50.620">
    <property type="entry name" value="HUPs"/>
    <property type="match status" value="1"/>
</dbReference>
<sequence length="356" mass="39065">MSNPRHTIAIGLSGGTDSAVAAALLLDEGREVLGLTARFVDPPGGGGDDARRAEEICEHLGIRHVTVDARERFRTSVILPFAREYASGRTPSPCIVCNETMKFGFLMDAAAEHGCGLLATGHYARLEDRKGEVRLLRGADSHKDQSYFLHRIDRPRLPKIRFPLGAWHKEDVKAEARRRRLPVRPSRESQDLCFTDHVSRGALVASLHPDLTGEGLVRDETGAVIGKHGGYHLYTLGQRTGIGVATGERRHVAHIDPAKNEITLAPRSHLLHSSCTVRALNWLVDPPAEGTLRCRVQPRYRHRGGFAQVKYAGGEAEVRFDEPQFALTPGQAAVFYDGDRVLGGGWIAAYRSDLPA</sequence>
<dbReference type="Proteomes" id="UP000035268">
    <property type="component" value="Chromosome"/>
</dbReference>
<evidence type="ECO:0000259" key="10">
    <source>
        <dbReference type="Pfam" id="PF20258"/>
    </source>
</evidence>
<dbReference type="NCBIfam" id="NF001138">
    <property type="entry name" value="PRK00143.1"/>
    <property type="match status" value="1"/>
</dbReference>
<feature type="region of interest" description="Interaction with tRNA" evidence="9">
    <location>
        <begin position="299"/>
        <end position="300"/>
    </location>
</feature>
<dbReference type="OrthoDB" id="9800696at2"/>
<feature type="active site" description="Nucleophile" evidence="9">
    <location>
        <position position="97"/>
    </location>
</feature>
<dbReference type="KEGG" id="vbl:L21SP4_01682"/>
<name>A0A0G3ELB8_9BACT</name>
<dbReference type="GO" id="GO:0000049">
    <property type="term" value="F:tRNA binding"/>
    <property type="evidence" value="ECO:0007669"/>
    <property type="project" value="UniProtKB-KW"/>
</dbReference>
<keyword evidence="4 9" id="KW-0547">Nucleotide-binding</keyword>
<dbReference type="Gene3D" id="2.30.30.280">
    <property type="entry name" value="Adenine nucleotide alpha hydrolases-like domains"/>
    <property type="match status" value="1"/>
</dbReference>
<dbReference type="HAMAP" id="MF_00144">
    <property type="entry name" value="tRNA_thiouridyl_MnmA"/>
    <property type="match status" value="1"/>
</dbReference>
<feature type="site" description="Interaction with tRNA" evidence="9">
    <location>
        <position position="122"/>
    </location>
</feature>
<evidence type="ECO:0000256" key="5">
    <source>
        <dbReference type="ARBA" id="ARBA00022840"/>
    </source>
</evidence>
<dbReference type="Pfam" id="PF20259">
    <property type="entry name" value="tRNA_Me_trans_M"/>
    <property type="match status" value="1"/>
</dbReference>
<dbReference type="GO" id="GO:0002143">
    <property type="term" value="P:tRNA wobble position uridine thiolation"/>
    <property type="evidence" value="ECO:0007669"/>
    <property type="project" value="TreeGrafter"/>
</dbReference>
<dbReference type="NCBIfam" id="TIGR00420">
    <property type="entry name" value="trmU"/>
    <property type="match status" value="1"/>
</dbReference>
<dbReference type="Pfam" id="PF03054">
    <property type="entry name" value="tRNA_Me_trans"/>
    <property type="match status" value="1"/>
</dbReference>
<feature type="domain" description="tRNA-specific 2-thiouridylase MnmA-like central" evidence="11">
    <location>
        <begin position="214"/>
        <end position="264"/>
    </location>
</feature>
<comment type="caution">
    <text evidence="9">Lacks conserved residue(s) required for the propagation of feature annotation.</text>
</comment>
<feature type="domain" description="tRNA-specific 2-thiouridylase MnmA-like C-terminal" evidence="10">
    <location>
        <begin position="274"/>
        <end position="347"/>
    </location>
</feature>
<dbReference type="CDD" id="cd01998">
    <property type="entry name" value="MnmA_TRMU-like"/>
    <property type="match status" value="1"/>
</dbReference>
<keyword evidence="3 9" id="KW-0819">tRNA processing</keyword>
<keyword evidence="6 9" id="KW-0694">RNA-binding</keyword>
<evidence type="ECO:0000313" key="13">
    <source>
        <dbReference type="Proteomes" id="UP000035268"/>
    </source>
</evidence>
<gene>
    <name evidence="9 12" type="primary">mnmA</name>
    <name evidence="12" type="ORF">L21SP4_01682</name>
</gene>
<evidence type="ECO:0000256" key="3">
    <source>
        <dbReference type="ARBA" id="ARBA00022694"/>
    </source>
</evidence>
<protein>
    <recommendedName>
        <fullName evidence="9">tRNA-specific 2-thiouridylase MnmA</fullName>
        <ecNumber evidence="9">2.8.1.13</ecNumber>
    </recommendedName>
</protein>
<comment type="subcellular location">
    <subcellularLocation>
        <location evidence="9">Cytoplasm</location>
    </subcellularLocation>
</comment>
<dbReference type="InterPro" id="IPR046885">
    <property type="entry name" value="MnmA-like_C"/>
</dbReference>
<evidence type="ECO:0000256" key="4">
    <source>
        <dbReference type="ARBA" id="ARBA00022741"/>
    </source>
</evidence>
<dbReference type="InterPro" id="IPR014729">
    <property type="entry name" value="Rossmann-like_a/b/a_fold"/>
</dbReference>
<evidence type="ECO:0000256" key="1">
    <source>
        <dbReference type="ARBA" id="ARBA00022555"/>
    </source>
</evidence>
<comment type="similarity">
    <text evidence="9">Belongs to the MnmA/TRMU family.</text>
</comment>
<dbReference type="STRING" id="1307763.L21SP4_01682"/>
<proteinExistence type="inferred from homology"/>
<keyword evidence="7" id="KW-1015">Disulfide bond</keyword>
<evidence type="ECO:0000256" key="2">
    <source>
        <dbReference type="ARBA" id="ARBA00022679"/>
    </source>
</evidence>
<dbReference type="GO" id="GO:0005524">
    <property type="term" value="F:ATP binding"/>
    <property type="evidence" value="ECO:0007669"/>
    <property type="project" value="UniProtKB-KW"/>
</dbReference>
<dbReference type="InterPro" id="IPR046884">
    <property type="entry name" value="MnmA-like_central"/>
</dbReference>
<dbReference type="PANTHER" id="PTHR11933:SF5">
    <property type="entry name" value="MITOCHONDRIAL TRNA-SPECIFIC 2-THIOURIDYLASE 1"/>
    <property type="match status" value="1"/>
</dbReference>
<feature type="site" description="Interaction with tRNA" evidence="9">
    <location>
        <position position="331"/>
    </location>
</feature>
<reference evidence="13" key="1">
    <citation type="submission" date="2015-02" db="EMBL/GenBank/DDBJ databases">
        <title>Description and complete genome sequence of the first cultured representative of the subdivision 5 of the Verrucomicrobia phylum.</title>
        <authorList>
            <person name="Spring S."/>
            <person name="Bunk B."/>
            <person name="Sproer C."/>
            <person name="Klenk H.-P."/>
        </authorList>
    </citation>
    <scope>NUCLEOTIDE SEQUENCE [LARGE SCALE GENOMIC DNA]</scope>
    <source>
        <strain evidence="13">L21-Fru-AB</strain>
    </source>
</reference>
<keyword evidence="2 9" id="KW-0808">Transferase</keyword>
<dbReference type="GO" id="GO:0005737">
    <property type="term" value="C:cytoplasm"/>
    <property type="evidence" value="ECO:0007669"/>
    <property type="project" value="UniProtKB-SubCell"/>
</dbReference>
<dbReference type="EC" id="2.8.1.13" evidence="9"/>
<comment type="function">
    <text evidence="9">Catalyzes the 2-thiolation of uridine at the wobble position (U34) of tRNA, leading to the formation of s(2)U34.</text>
</comment>
<feature type="binding site" evidence="9">
    <location>
        <position position="121"/>
    </location>
    <ligand>
        <name>ATP</name>
        <dbReference type="ChEBI" id="CHEBI:30616"/>
    </ligand>
</feature>
<dbReference type="PANTHER" id="PTHR11933">
    <property type="entry name" value="TRNA 5-METHYLAMINOMETHYL-2-THIOURIDYLATE -METHYLTRANSFERASE"/>
    <property type="match status" value="1"/>
</dbReference>
<dbReference type="Pfam" id="PF20258">
    <property type="entry name" value="tRNA_Me_trans_C"/>
    <property type="match status" value="1"/>
</dbReference>
<keyword evidence="1 9" id="KW-0820">tRNA-binding</keyword>
<feature type="region of interest" description="Interaction with tRNA" evidence="9">
    <location>
        <begin position="143"/>
        <end position="145"/>
    </location>
</feature>
<organism evidence="12 13">
    <name type="scientific">Kiritimatiella glycovorans</name>
    <dbReference type="NCBI Taxonomy" id="1307763"/>
    <lineage>
        <taxon>Bacteria</taxon>
        <taxon>Pseudomonadati</taxon>
        <taxon>Kiritimatiellota</taxon>
        <taxon>Kiritimatiellia</taxon>
        <taxon>Kiritimatiellales</taxon>
        <taxon>Kiritimatiellaceae</taxon>
        <taxon>Kiritimatiella</taxon>
    </lineage>
</organism>